<feature type="compositionally biased region" description="Basic and acidic residues" evidence="3">
    <location>
        <begin position="493"/>
        <end position="504"/>
    </location>
</feature>
<feature type="compositionally biased region" description="Low complexity" evidence="3">
    <location>
        <begin position="388"/>
        <end position="403"/>
    </location>
</feature>
<feature type="region of interest" description="Disordered" evidence="3">
    <location>
        <begin position="549"/>
        <end position="572"/>
    </location>
</feature>
<dbReference type="AlphaFoldDB" id="A0A9K3M022"/>
<name>A0A9K3M022_9STRA</name>
<accession>A0A9K3M022</accession>
<evidence type="ECO:0000256" key="1">
    <source>
        <dbReference type="ARBA" id="ARBA00023125"/>
    </source>
</evidence>
<reference evidence="5" key="1">
    <citation type="journal article" date="2021" name="Sci. Rep.">
        <title>Diploid genomic architecture of Nitzschia inconspicua, an elite biomass production diatom.</title>
        <authorList>
            <person name="Oliver A."/>
            <person name="Podell S."/>
            <person name="Pinowska A."/>
            <person name="Traller J.C."/>
            <person name="Smith S.R."/>
            <person name="McClure R."/>
            <person name="Beliaev A."/>
            <person name="Bohutskyi P."/>
            <person name="Hill E.A."/>
            <person name="Rabines A."/>
            <person name="Zheng H."/>
            <person name="Allen L.Z."/>
            <person name="Kuo A."/>
            <person name="Grigoriev I.V."/>
            <person name="Allen A.E."/>
            <person name="Hazlebeck D."/>
            <person name="Allen E.E."/>
        </authorList>
    </citation>
    <scope>NUCLEOTIDE SEQUENCE</scope>
    <source>
        <strain evidence="5">Hildebrandi</strain>
    </source>
</reference>
<feature type="compositionally biased region" description="Polar residues" evidence="3">
    <location>
        <begin position="141"/>
        <end position="151"/>
    </location>
</feature>
<keyword evidence="1 5" id="KW-0238">DNA-binding</keyword>
<feature type="compositionally biased region" description="Basic and acidic residues" evidence="3">
    <location>
        <begin position="159"/>
        <end position="182"/>
    </location>
</feature>
<comment type="caution">
    <text evidence="5">The sequence shown here is derived from an EMBL/GenBank/DDBJ whole genome shotgun (WGS) entry which is preliminary data.</text>
</comment>
<feature type="region of interest" description="Disordered" evidence="3">
    <location>
        <begin position="135"/>
        <end position="208"/>
    </location>
</feature>
<dbReference type="SMART" id="SM00415">
    <property type="entry name" value="HSF"/>
    <property type="match status" value="1"/>
</dbReference>
<gene>
    <name evidence="5" type="ORF">IV203_019887</name>
</gene>
<comment type="similarity">
    <text evidence="2">Belongs to the HSF family.</text>
</comment>
<dbReference type="Proteomes" id="UP000693970">
    <property type="component" value="Unassembled WGS sequence"/>
</dbReference>
<proteinExistence type="inferred from homology"/>
<evidence type="ECO:0000256" key="2">
    <source>
        <dbReference type="RuleBase" id="RU004020"/>
    </source>
</evidence>
<keyword evidence="6" id="KW-1185">Reference proteome</keyword>
<dbReference type="PANTHER" id="PTHR10015">
    <property type="entry name" value="HEAT SHOCK TRANSCRIPTION FACTOR"/>
    <property type="match status" value="1"/>
</dbReference>
<evidence type="ECO:0000313" key="5">
    <source>
        <dbReference type="EMBL" id="KAG7371317.1"/>
    </source>
</evidence>
<feature type="compositionally biased region" description="Basic and acidic residues" evidence="3">
    <location>
        <begin position="471"/>
        <end position="481"/>
    </location>
</feature>
<sequence length="572" mass="63787">MRFSHIQEKCPSFYAPIESFLDFSLGFLLDVCKFSLQWPTVTSSGSMHCAPSAHEIDPPCPIVDSAPSTTSPITTPCQPTVTEDKFKQKSQANNKSSHLVTDTPLDQMEFSPPVGVYIHQVSFHWGGSRLIPALSHRPTDGITSNRPTDSFGTGGREPPPGHEWRESSGPQHHELSFTERSLDPTMTAGADRDHPRHQPIGLKRPTLSADLESVSRRDTRIVPPTEWSYSSRQAGFWEADNTMYALQQPQAVVSMRERTREETKAPANLESSLDSMVKAGGFNILDMNLTFPVKLHMILSFPVCQEFVQWCSHGRAWKIISPKKFEAHVIPKFFRSAKHASFMRQVNGWAFARITEGRDANAYWHPLFLRGLPTLAAKMRRPPKEKNSAASARSTSGASDDSSPNFHIISKIAPLPPNTPYRITAGGHIQPMNPVDARRAELDFVDMGNEEEFLRGVKTMDWAVPQPVEKNPFDSDSHDSEGSNNPFEVTESNSKKESPSERLLRGTKGNQSLSNTTIAASPVQQGLSETDLRYLANQNRYLIMYAAQNQQDEQPTTDATADSSFPFHRSTI</sequence>
<reference evidence="5" key="2">
    <citation type="submission" date="2021-04" db="EMBL/GenBank/DDBJ databases">
        <authorList>
            <person name="Podell S."/>
        </authorList>
    </citation>
    <scope>NUCLEOTIDE SEQUENCE</scope>
    <source>
        <strain evidence="5">Hildebrandi</strain>
    </source>
</reference>
<dbReference type="EMBL" id="JAGRRH010000004">
    <property type="protein sequence ID" value="KAG7371317.1"/>
    <property type="molecule type" value="Genomic_DNA"/>
</dbReference>
<dbReference type="GO" id="GO:0043565">
    <property type="term" value="F:sequence-specific DNA binding"/>
    <property type="evidence" value="ECO:0007669"/>
    <property type="project" value="InterPro"/>
</dbReference>
<evidence type="ECO:0000256" key="3">
    <source>
        <dbReference type="SAM" id="MobiDB-lite"/>
    </source>
</evidence>
<feature type="compositionally biased region" description="Polar residues" evidence="3">
    <location>
        <begin position="508"/>
        <end position="517"/>
    </location>
</feature>
<dbReference type="OrthoDB" id="60033at2759"/>
<evidence type="ECO:0000259" key="4">
    <source>
        <dbReference type="SMART" id="SM00415"/>
    </source>
</evidence>
<dbReference type="PANTHER" id="PTHR10015:SF206">
    <property type="entry name" value="HSF-TYPE DNA-BINDING DOMAIN-CONTAINING PROTEIN"/>
    <property type="match status" value="1"/>
</dbReference>
<feature type="compositionally biased region" description="Polar residues" evidence="3">
    <location>
        <begin position="482"/>
        <end position="492"/>
    </location>
</feature>
<feature type="compositionally biased region" description="Polar residues" evidence="3">
    <location>
        <begin position="549"/>
        <end position="563"/>
    </location>
</feature>
<dbReference type="GO" id="GO:0003700">
    <property type="term" value="F:DNA-binding transcription factor activity"/>
    <property type="evidence" value="ECO:0007669"/>
    <property type="project" value="InterPro"/>
</dbReference>
<dbReference type="InterPro" id="IPR000232">
    <property type="entry name" value="HSF_DNA-bd"/>
</dbReference>
<dbReference type="FunFam" id="1.10.10.10:FF:000479">
    <property type="entry name" value="Predicted protein"/>
    <property type="match status" value="1"/>
</dbReference>
<evidence type="ECO:0000313" key="6">
    <source>
        <dbReference type="Proteomes" id="UP000693970"/>
    </source>
</evidence>
<feature type="domain" description="HSF-type DNA-binding" evidence="4">
    <location>
        <begin position="287"/>
        <end position="382"/>
    </location>
</feature>
<feature type="region of interest" description="Disordered" evidence="3">
    <location>
        <begin position="379"/>
        <end position="413"/>
    </location>
</feature>
<dbReference type="Pfam" id="PF00447">
    <property type="entry name" value="HSF_DNA-bind"/>
    <property type="match status" value="1"/>
</dbReference>
<organism evidence="5 6">
    <name type="scientific">Nitzschia inconspicua</name>
    <dbReference type="NCBI Taxonomy" id="303405"/>
    <lineage>
        <taxon>Eukaryota</taxon>
        <taxon>Sar</taxon>
        <taxon>Stramenopiles</taxon>
        <taxon>Ochrophyta</taxon>
        <taxon>Bacillariophyta</taxon>
        <taxon>Bacillariophyceae</taxon>
        <taxon>Bacillariophycidae</taxon>
        <taxon>Bacillariales</taxon>
        <taxon>Bacillariaceae</taxon>
        <taxon>Nitzschia</taxon>
    </lineage>
</organism>
<feature type="region of interest" description="Disordered" evidence="3">
    <location>
        <begin position="466"/>
        <end position="517"/>
    </location>
</feature>
<protein>
    <submittedName>
        <fullName evidence="5">HSF-type DNA-binding protein</fullName>
    </submittedName>
</protein>